<dbReference type="Proteomes" id="UP001196661">
    <property type="component" value="Unassembled WGS sequence"/>
</dbReference>
<dbReference type="InterPro" id="IPR005467">
    <property type="entry name" value="His_kinase_dom"/>
</dbReference>
<evidence type="ECO:0000256" key="4">
    <source>
        <dbReference type="ARBA" id="ARBA00022679"/>
    </source>
</evidence>
<dbReference type="Gene3D" id="3.30.565.10">
    <property type="entry name" value="Histidine kinase-like ATPase, C-terminal domain"/>
    <property type="match status" value="1"/>
</dbReference>
<name>A0ABS5Y0W5_9CYAN</name>
<dbReference type="InterPro" id="IPR036890">
    <property type="entry name" value="HATPase_C_sf"/>
</dbReference>
<keyword evidence="7" id="KW-1133">Transmembrane helix</keyword>
<keyword evidence="7" id="KW-0812">Transmembrane</keyword>
<proteinExistence type="predicted"/>
<evidence type="ECO:0000259" key="8">
    <source>
        <dbReference type="PROSITE" id="PS50109"/>
    </source>
</evidence>
<organism evidence="9 10">
    <name type="scientific">Leptothoe kymatousa TAU-MAC 1615</name>
    <dbReference type="NCBI Taxonomy" id="2364775"/>
    <lineage>
        <taxon>Bacteria</taxon>
        <taxon>Bacillati</taxon>
        <taxon>Cyanobacteriota</taxon>
        <taxon>Cyanophyceae</taxon>
        <taxon>Nodosilineales</taxon>
        <taxon>Cymatolegaceae</taxon>
        <taxon>Leptothoe</taxon>
        <taxon>Leptothoe kymatousa</taxon>
    </lineage>
</organism>
<dbReference type="GO" id="GO:0016301">
    <property type="term" value="F:kinase activity"/>
    <property type="evidence" value="ECO:0007669"/>
    <property type="project" value="UniProtKB-KW"/>
</dbReference>
<dbReference type="SMART" id="SM00388">
    <property type="entry name" value="HisKA"/>
    <property type="match status" value="1"/>
</dbReference>
<evidence type="ECO:0000256" key="5">
    <source>
        <dbReference type="ARBA" id="ARBA00022777"/>
    </source>
</evidence>
<keyword evidence="4" id="KW-0808">Transferase</keyword>
<reference evidence="9 10" key="1">
    <citation type="journal article" date="2021" name="Mar. Drugs">
        <title>Genome Reduction and Secondary Metabolism of the Marine Sponge-Associated Cyanobacterium Leptothoe.</title>
        <authorList>
            <person name="Konstantinou D."/>
            <person name="Popin R.V."/>
            <person name="Fewer D.P."/>
            <person name="Sivonen K."/>
            <person name="Gkelis S."/>
        </authorList>
    </citation>
    <scope>NUCLEOTIDE SEQUENCE [LARGE SCALE GENOMIC DNA]</scope>
    <source>
        <strain evidence="9 10">TAU-MAC 1615</strain>
    </source>
</reference>
<dbReference type="SMART" id="SM00387">
    <property type="entry name" value="HATPase_c"/>
    <property type="match status" value="1"/>
</dbReference>
<dbReference type="Pfam" id="PF00512">
    <property type="entry name" value="HisKA"/>
    <property type="match status" value="1"/>
</dbReference>
<dbReference type="RefSeq" id="WP_215617346.1">
    <property type="nucleotide sequence ID" value="NZ_JADOER010000004.1"/>
</dbReference>
<dbReference type="SUPFAM" id="SSF55874">
    <property type="entry name" value="ATPase domain of HSP90 chaperone/DNA topoisomerase II/histidine kinase"/>
    <property type="match status" value="1"/>
</dbReference>
<keyword evidence="10" id="KW-1185">Reference proteome</keyword>
<dbReference type="Gene3D" id="1.10.287.130">
    <property type="match status" value="1"/>
</dbReference>
<dbReference type="EMBL" id="JADOER010000004">
    <property type="protein sequence ID" value="MBT9311464.1"/>
    <property type="molecule type" value="Genomic_DNA"/>
</dbReference>
<dbReference type="InterPro" id="IPR003661">
    <property type="entry name" value="HisK_dim/P_dom"/>
</dbReference>
<dbReference type="Pfam" id="PF02518">
    <property type="entry name" value="HATPase_c"/>
    <property type="match status" value="1"/>
</dbReference>
<dbReference type="CDD" id="cd00082">
    <property type="entry name" value="HisKA"/>
    <property type="match status" value="1"/>
</dbReference>
<dbReference type="InterPro" id="IPR004358">
    <property type="entry name" value="Sig_transdc_His_kin-like_C"/>
</dbReference>
<evidence type="ECO:0000256" key="7">
    <source>
        <dbReference type="SAM" id="Phobius"/>
    </source>
</evidence>
<dbReference type="PROSITE" id="PS50109">
    <property type="entry name" value="HIS_KIN"/>
    <property type="match status" value="1"/>
</dbReference>
<dbReference type="EC" id="2.7.13.3" evidence="2"/>
<dbReference type="InterPro" id="IPR050736">
    <property type="entry name" value="Sensor_HK_Regulatory"/>
</dbReference>
<dbReference type="SUPFAM" id="SSF47384">
    <property type="entry name" value="Homodimeric domain of signal transducing histidine kinase"/>
    <property type="match status" value="1"/>
</dbReference>
<protein>
    <recommendedName>
        <fullName evidence="2">histidine kinase</fullName>
        <ecNumber evidence="2">2.7.13.3</ecNumber>
    </recommendedName>
</protein>
<accession>A0ABS5Y0W5</accession>
<dbReference type="PANTHER" id="PTHR43711">
    <property type="entry name" value="TWO-COMPONENT HISTIDINE KINASE"/>
    <property type="match status" value="1"/>
</dbReference>
<comment type="caution">
    <text evidence="9">The sequence shown here is derived from an EMBL/GenBank/DDBJ whole genome shotgun (WGS) entry which is preliminary data.</text>
</comment>
<keyword evidence="3" id="KW-0597">Phosphoprotein</keyword>
<keyword evidence="6" id="KW-0902">Two-component regulatory system</keyword>
<evidence type="ECO:0000256" key="2">
    <source>
        <dbReference type="ARBA" id="ARBA00012438"/>
    </source>
</evidence>
<evidence type="ECO:0000313" key="10">
    <source>
        <dbReference type="Proteomes" id="UP001196661"/>
    </source>
</evidence>
<sequence>MAKRPLSFRRLLILRILLLSTPILLIGQAITLRKARSSLLETARQNLTSSAINKATGLQESVRAVESEMLLLADSQALKVGDTNAVSDALSRYSKVASHTVVCLELTEAETGTVISTTCSTPLLPTPLQLPWQQEPTGNPDFYLVDLDSPREGGSTFTRDTYEEPGMRPSLLDLIVAAPIYNPEGELRYTLSAQLGFTQLEDTNPRSLVGKTVIIDPNGIVVTHPNPDLVGLSAVDDLHGSDRFESIISSIRVGNADTLHLFGLLEGGDEWLAGYSGAELPVSTSQTQTWNVLAVTPINQALHALGEIRFILLLLTLGLLAANALLALYVARSLSLPVERLIHYTQQVQDLSSEVKTAPTTHNIWELDYLGKVLERMLRRLEGGAQELRQAWENAQMANQLKNEFLATTSHELRTPLNAILGCIRLVRDGSCDDREEELEFLERADNAAIHLLKIINDILDIAKIESGTVSLDLETVNLDKIVQDVLDMQGLQIQQKGLTLHRPEHTQETWVKGDADKLKQVLLNIVYNAIKFTHEGSITATVEVVQAGEETEESPPIPAPRVSVTIADTGIGIDPKDQKKLFHPFVMVDGSRTRSYEGTGLGLAISKNFMKLMEGNITLYSAGEDQGTSVTLSLPLLANPDVTGVDADNGDGEVPVLVSQQAEG</sequence>
<dbReference type="PANTHER" id="PTHR43711:SF26">
    <property type="entry name" value="SENSOR HISTIDINE KINASE RCSC"/>
    <property type="match status" value="1"/>
</dbReference>
<dbReference type="InterPro" id="IPR003594">
    <property type="entry name" value="HATPase_dom"/>
</dbReference>
<keyword evidence="7" id="KW-0472">Membrane</keyword>
<dbReference type="InterPro" id="IPR036097">
    <property type="entry name" value="HisK_dim/P_sf"/>
</dbReference>
<gene>
    <name evidence="9" type="ORF">IXB28_04540</name>
</gene>
<dbReference type="Gene3D" id="3.30.450.20">
    <property type="entry name" value="PAS domain"/>
    <property type="match status" value="1"/>
</dbReference>
<evidence type="ECO:0000256" key="1">
    <source>
        <dbReference type="ARBA" id="ARBA00000085"/>
    </source>
</evidence>
<feature type="transmembrane region" description="Helical" evidence="7">
    <location>
        <begin position="12"/>
        <end position="30"/>
    </location>
</feature>
<feature type="domain" description="Histidine kinase" evidence="8">
    <location>
        <begin position="408"/>
        <end position="639"/>
    </location>
</feature>
<comment type="catalytic activity">
    <reaction evidence="1">
        <text>ATP + protein L-histidine = ADP + protein N-phospho-L-histidine.</text>
        <dbReference type="EC" id="2.7.13.3"/>
    </reaction>
</comment>
<keyword evidence="5 9" id="KW-0418">Kinase</keyword>
<evidence type="ECO:0000256" key="6">
    <source>
        <dbReference type="ARBA" id="ARBA00023012"/>
    </source>
</evidence>
<evidence type="ECO:0000256" key="3">
    <source>
        <dbReference type="ARBA" id="ARBA00022553"/>
    </source>
</evidence>
<dbReference type="CDD" id="cd16922">
    <property type="entry name" value="HATPase_EvgS-ArcB-TorS-like"/>
    <property type="match status" value="1"/>
</dbReference>
<dbReference type="PRINTS" id="PR00344">
    <property type="entry name" value="BCTRLSENSOR"/>
</dbReference>
<evidence type="ECO:0000313" key="9">
    <source>
        <dbReference type="EMBL" id="MBT9311464.1"/>
    </source>
</evidence>